<feature type="chain" id="PRO_5029521630" evidence="1">
    <location>
        <begin position="20"/>
        <end position="165"/>
    </location>
</feature>
<dbReference type="Proteomes" id="UP000464657">
    <property type="component" value="Chromosome"/>
</dbReference>
<evidence type="ECO:0000313" key="2">
    <source>
        <dbReference type="EMBL" id="QHI34907.1"/>
    </source>
</evidence>
<dbReference type="KEGG" id="kan:IMCC3317_02520"/>
<keyword evidence="3" id="KW-1185">Reference proteome</keyword>
<dbReference type="RefSeq" id="WP_160127691.1">
    <property type="nucleotide sequence ID" value="NZ_CP019288.1"/>
</dbReference>
<name>A0A7L4ZE66_9FLAO</name>
<evidence type="ECO:0000313" key="3">
    <source>
        <dbReference type="Proteomes" id="UP000464657"/>
    </source>
</evidence>
<protein>
    <submittedName>
        <fullName evidence="2">Uncharacterized protein</fullName>
    </submittedName>
</protein>
<sequence length="165" mass="19585">MKIVIQVFLMVVFANSVFAQNPVIIEVKKKDRRVIERKKNNEKRNLFVNRHVDSLNNFKVTDSCVLPDFFTNSNFDQQYGGQFMQGIHGRISLRKFIIDKLTNYNLLLYVVKSKDKRIKKKYKGKAKRFYLDYSKIPFEQYSTFELVDMRLDELDNEQNAGIKNN</sequence>
<dbReference type="EMBL" id="CP019288">
    <property type="protein sequence ID" value="QHI34907.1"/>
    <property type="molecule type" value="Genomic_DNA"/>
</dbReference>
<reference evidence="2 3" key="1">
    <citation type="journal article" date="2013" name="Int. J. Syst. Evol. Microbiol.">
        <title>Kordia antarctica sp. nov., isolated from Antarctic seawater.</title>
        <authorList>
            <person name="Baek K."/>
            <person name="Choi A."/>
            <person name="Kang I."/>
            <person name="Lee K."/>
            <person name="Cho J.C."/>
        </authorList>
    </citation>
    <scope>NUCLEOTIDE SEQUENCE [LARGE SCALE GENOMIC DNA]</scope>
    <source>
        <strain evidence="2 3">IMCC3317</strain>
    </source>
</reference>
<feature type="signal peptide" evidence="1">
    <location>
        <begin position="1"/>
        <end position="19"/>
    </location>
</feature>
<dbReference type="AlphaFoldDB" id="A0A7L4ZE66"/>
<organism evidence="2 3">
    <name type="scientific">Kordia antarctica</name>
    <dbReference type="NCBI Taxonomy" id="1218801"/>
    <lineage>
        <taxon>Bacteria</taxon>
        <taxon>Pseudomonadati</taxon>
        <taxon>Bacteroidota</taxon>
        <taxon>Flavobacteriia</taxon>
        <taxon>Flavobacteriales</taxon>
        <taxon>Flavobacteriaceae</taxon>
        <taxon>Kordia</taxon>
    </lineage>
</organism>
<evidence type="ECO:0000256" key="1">
    <source>
        <dbReference type="SAM" id="SignalP"/>
    </source>
</evidence>
<accession>A0A7L4ZE66</accession>
<proteinExistence type="predicted"/>
<keyword evidence="1" id="KW-0732">Signal</keyword>
<gene>
    <name evidence="2" type="ORF">IMCC3317_02520</name>
</gene>